<evidence type="ECO:0000313" key="3">
    <source>
        <dbReference type="Proteomes" id="UP000605361"/>
    </source>
</evidence>
<accession>A0A931ACV2</accession>
<gene>
    <name evidence="2" type="ORF">ITP53_18675</name>
</gene>
<dbReference type="AlphaFoldDB" id="A0A931ACV2"/>
<dbReference type="SUPFAM" id="SSF52540">
    <property type="entry name" value="P-loop containing nucleoside triphosphate hydrolases"/>
    <property type="match status" value="1"/>
</dbReference>
<keyword evidence="3" id="KW-1185">Reference proteome</keyword>
<feature type="transmembrane region" description="Helical" evidence="1">
    <location>
        <begin position="624"/>
        <end position="644"/>
    </location>
</feature>
<dbReference type="Proteomes" id="UP000605361">
    <property type="component" value="Unassembled WGS sequence"/>
</dbReference>
<reference evidence="2" key="1">
    <citation type="submission" date="2020-11" db="EMBL/GenBank/DDBJ databases">
        <title>Whole-genome analyses of Nonomuraea sp. K274.</title>
        <authorList>
            <person name="Veyisoglu A."/>
        </authorList>
    </citation>
    <scope>NUCLEOTIDE SEQUENCE</scope>
    <source>
        <strain evidence="2">K274</strain>
    </source>
</reference>
<keyword evidence="1" id="KW-0472">Membrane</keyword>
<comment type="caution">
    <text evidence="2">The sequence shown here is derived from an EMBL/GenBank/DDBJ whole genome shotgun (WGS) entry which is preliminary data.</text>
</comment>
<evidence type="ECO:0000313" key="2">
    <source>
        <dbReference type="EMBL" id="MBF8187720.1"/>
    </source>
</evidence>
<proteinExistence type="predicted"/>
<feature type="transmembrane region" description="Helical" evidence="1">
    <location>
        <begin position="650"/>
        <end position="670"/>
    </location>
</feature>
<dbReference type="EMBL" id="JADOGI010000051">
    <property type="protein sequence ID" value="MBF8187720.1"/>
    <property type="molecule type" value="Genomic_DNA"/>
</dbReference>
<organism evidence="2 3">
    <name type="scientific">Nonomuraea cypriaca</name>
    <dbReference type="NCBI Taxonomy" id="1187855"/>
    <lineage>
        <taxon>Bacteria</taxon>
        <taxon>Bacillati</taxon>
        <taxon>Actinomycetota</taxon>
        <taxon>Actinomycetes</taxon>
        <taxon>Streptosporangiales</taxon>
        <taxon>Streptosporangiaceae</taxon>
        <taxon>Nonomuraea</taxon>
    </lineage>
</organism>
<name>A0A931ACV2_9ACTN</name>
<keyword evidence="1" id="KW-0812">Transmembrane</keyword>
<evidence type="ECO:0000256" key="1">
    <source>
        <dbReference type="SAM" id="Phobius"/>
    </source>
</evidence>
<keyword evidence="1" id="KW-1133">Transmembrane helix</keyword>
<dbReference type="RefSeq" id="WP_195896683.1">
    <property type="nucleotide sequence ID" value="NZ_JADOGI010000051.1"/>
</dbReference>
<protein>
    <submittedName>
        <fullName evidence="2">Uncharacterized protein</fullName>
    </submittedName>
</protein>
<sequence>MPEYPTRNPFPARGTSSAEESVPADVLLDWAKHTPTALLAGVRDAKRLAVDYVRAFRNATTRTGGVGCLYGPHGIGKTHAARHLMACLVREDPDAVQLYVRFQDDDFVAAYRRLVCQLSQPLLTDAILRYLGTLAGDQAADAGAPEDRSKVVAAIGADPARVFKLFADHLVDGGRVLEAQAREIAAVTGDAQRFQRALSYLVRPEFSDAAYDWLCGRSIPPDTARALGVGGRIDDPETCRYGLQLLTTLMTRGGRPFAVVLDQCEKFLLDDGVPVPANLGLLQSLVEVIPRAGGMLLLVASVAGWEAMPPDLHQRIGPGAHSLLPLEPHEARLVLHVYVKAVRQDPGAGIWPITDGGLLELLRHSGGNVRLLLQLAWAAFEAAGANEEMEIDAELVAATAVRYQHAPGLADLGMLVEARLLAAGLDAARVGETAFQLPDRRAPRAVIKLSEAVFFDDEVANAVELVAPGGDLLPKNRAALTALVVTGYVSPPVLSALRGVVHTVLVADGSPAFSRGLDELVRQIGSALAAPNRPASDPAQLSEAVRDLRAYLEVLSSQRSGESAALSRDFGEAARQLQEPATSGWRARRAQLTQRIDQVRADRTETDWAGFIKARRRVVHDWHLHLYLLVVSVAVAVAALVAVQISTTKIMNGVLLAGTVVGSGLMVYAGGRLATMRLRRARTGLETRDDLDQLARELRPHAKRDAADPAARFAYAWTEDPDRGFGALVHAILMEPLPLVRQALGRRLAMTERTPADCVEEVQLGMRERIPEVLMLLARRQHLAELERPPRTLRDLPPDLRVLVALANPGAPELAAGVRSQHPAETVLAALGVRGLSHPLARAYRGGLEQLAPGTITPNELRAAARLLSPFERDGLGAYDWLPVIPELDQLYLFFEELLYYQEEIRAYRHKS</sequence>
<dbReference type="InterPro" id="IPR027417">
    <property type="entry name" value="P-loop_NTPase"/>
</dbReference>